<evidence type="ECO:0000313" key="3">
    <source>
        <dbReference type="EMBL" id="CAK0835155.1"/>
    </source>
</evidence>
<dbReference type="EMBL" id="CAUYUJ010013002">
    <property type="protein sequence ID" value="CAK0835155.1"/>
    <property type="molecule type" value="Genomic_DNA"/>
</dbReference>
<dbReference type="Proteomes" id="UP001189429">
    <property type="component" value="Unassembled WGS sequence"/>
</dbReference>
<feature type="non-terminal residue" evidence="3">
    <location>
        <position position="1"/>
    </location>
</feature>
<evidence type="ECO:0000256" key="2">
    <source>
        <dbReference type="SAM" id="MobiDB-lite"/>
    </source>
</evidence>
<accession>A0ABN9SSQ9</accession>
<keyword evidence="1" id="KW-0175">Coiled coil</keyword>
<feature type="region of interest" description="Disordered" evidence="2">
    <location>
        <begin position="81"/>
        <end position="112"/>
    </location>
</feature>
<comment type="caution">
    <text evidence="3">The sequence shown here is derived from an EMBL/GenBank/DDBJ whole genome shotgun (WGS) entry which is preliminary data.</text>
</comment>
<feature type="non-terminal residue" evidence="3">
    <location>
        <position position="174"/>
    </location>
</feature>
<keyword evidence="4" id="KW-1185">Reference proteome</keyword>
<protein>
    <submittedName>
        <fullName evidence="3">Uncharacterized protein</fullName>
    </submittedName>
</protein>
<feature type="region of interest" description="Disordered" evidence="2">
    <location>
        <begin position="145"/>
        <end position="174"/>
    </location>
</feature>
<feature type="compositionally biased region" description="Low complexity" evidence="2">
    <location>
        <begin position="81"/>
        <end position="109"/>
    </location>
</feature>
<evidence type="ECO:0000256" key="1">
    <source>
        <dbReference type="SAM" id="Coils"/>
    </source>
</evidence>
<proteinExistence type="predicted"/>
<organism evidence="3 4">
    <name type="scientific">Prorocentrum cordatum</name>
    <dbReference type="NCBI Taxonomy" id="2364126"/>
    <lineage>
        <taxon>Eukaryota</taxon>
        <taxon>Sar</taxon>
        <taxon>Alveolata</taxon>
        <taxon>Dinophyceae</taxon>
        <taxon>Prorocentrales</taxon>
        <taxon>Prorocentraceae</taxon>
        <taxon>Prorocentrum</taxon>
    </lineage>
</organism>
<sequence>VRRSAMAAGPVVYSLPLSASPGHAQDLSERKPHGRILISKSAFARFDYDAEGDVRARGLFLCAGPEPAQWHSVATTRAAASLADATAEAEPPRPHAAAAQAAPAPAPAEDTAKLKRDLESRENELMTVTMEMRRMQENMKMLEARASAAPQPDFAAPIEGDGAPSGPAAMFARG</sequence>
<reference evidence="3" key="1">
    <citation type="submission" date="2023-10" db="EMBL/GenBank/DDBJ databases">
        <authorList>
            <person name="Chen Y."/>
            <person name="Shah S."/>
            <person name="Dougan E. K."/>
            <person name="Thang M."/>
            <person name="Chan C."/>
        </authorList>
    </citation>
    <scope>NUCLEOTIDE SEQUENCE [LARGE SCALE GENOMIC DNA]</scope>
</reference>
<feature type="coiled-coil region" evidence="1">
    <location>
        <begin position="118"/>
        <end position="145"/>
    </location>
</feature>
<name>A0ABN9SSQ9_9DINO</name>
<gene>
    <name evidence="3" type="ORF">PCOR1329_LOCUS32270</name>
</gene>
<evidence type="ECO:0000313" key="4">
    <source>
        <dbReference type="Proteomes" id="UP001189429"/>
    </source>
</evidence>